<dbReference type="Proteomes" id="UP000789396">
    <property type="component" value="Unassembled WGS sequence"/>
</dbReference>
<accession>A0A9N8W0F1</accession>
<dbReference type="EMBL" id="CAJVPZ010000664">
    <property type="protein sequence ID" value="CAG8472752.1"/>
    <property type="molecule type" value="Genomic_DNA"/>
</dbReference>
<proteinExistence type="predicted"/>
<dbReference type="OrthoDB" id="2353515at2759"/>
<protein>
    <submittedName>
        <fullName evidence="1">9626_t:CDS:1</fullName>
    </submittedName>
</protein>
<gene>
    <name evidence="1" type="ORF">RFULGI_LOCUS1194</name>
</gene>
<feature type="non-terminal residue" evidence="1">
    <location>
        <position position="1"/>
    </location>
</feature>
<reference evidence="1" key="1">
    <citation type="submission" date="2021-06" db="EMBL/GenBank/DDBJ databases">
        <authorList>
            <person name="Kallberg Y."/>
            <person name="Tangrot J."/>
            <person name="Rosling A."/>
        </authorList>
    </citation>
    <scope>NUCLEOTIDE SEQUENCE</scope>
    <source>
        <strain evidence="1">IN212</strain>
    </source>
</reference>
<organism evidence="1 2">
    <name type="scientific">Racocetra fulgida</name>
    <dbReference type="NCBI Taxonomy" id="60492"/>
    <lineage>
        <taxon>Eukaryota</taxon>
        <taxon>Fungi</taxon>
        <taxon>Fungi incertae sedis</taxon>
        <taxon>Mucoromycota</taxon>
        <taxon>Glomeromycotina</taxon>
        <taxon>Glomeromycetes</taxon>
        <taxon>Diversisporales</taxon>
        <taxon>Gigasporaceae</taxon>
        <taxon>Racocetra</taxon>
    </lineage>
</organism>
<evidence type="ECO:0000313" key="1">
    <source>
        <dbReference type="EMBL" id="CAG8472752.1"/>
    </source>
</evidence>
<evidence type="ECO:0000313" key="2">
    <source>
        <dbReference type="Proteomes" id="UP000789396"/>
    </source>
</evidence>
<keyword evidence="2" id="KW-1185">Reference proteome</keyword>
<sequence length="116" mass="13518">ELKFVKMVEKIDLYMSCPVRRTGCTKEYNPSYWEHANCGGRMYIDTDADMGCYKCGYWSNWKNWNYACSRHPLEYEDADDRDVLKNLGLTVNLYAANPSDKGVLKKILQKLLDALF</sequence>
<comment type="caution">
    <text evidence="1">The sequence shown here is derived from an EMBL/GenBank/DDBJ whole genome shotgun (WGS) entry which is preliminary data.</text>
</comment>
<name>A0A9N8W0F1_9GLOM</name>
<dbReference type="AlphaFoldDB" id="A0A9N8W0F1"/>